<proteinExistence type="predicted"/>
<dbReference type="EMBL" id="CAJOBZ010000005">
    <property type="protein sequence ID" value="CAF4799151.1"/>
    <property type="molecule type" value="Genomic_DNA"/>
</dbReference>
<reference evidence="1" key="1">
    <citation type="submission" date="2021-02" db="EMBL/GenBank/DDBJ databases">
        <authorList>
            <person name="Steward A R."/>
        </authorList>
    </citation>
    <scope>NUCLEOTIDE SEQUENCE</scope>
</reference>
<evidence type="ECO:0000313" key="1">
    <source>
        <dbReference type="EMBL" id="CAF4799151.1"/>
    </source>
</evidence>
<organism evidence="1 2">
    <name type="scientific">Pieris macdunnoughi</name>
    <dbReference type="NCBI Taxonomy" id="345717"/>
    <lineage>
        <taxon>Eukaryota</taxon>
        <taxon>Metazoa</taxon>
        <taxon>Ecdysozoa</taxon>
        <taxon>Arthropoda</taxon>
        <taxon>Hexapoda</taxon>
        <taxon>Insecta</taxon>
        <taxon>Pterygota</taxon>
        <taxon>Neoptera</taxon>
        <taxon>Endopterygota</taxon>
        <taxon>Lepidoptera</taxon>
        <taxon>Glossata</taxon>
        <taxon>Ditrysia</taxon>
        <taxon>Papilionoidea</taxon>
        <taxon>Pieridae</taxon>
        <taxon>Pierinae</taxon>
        <taxon>Pieris</taxon>
    </lineage>
</organism>
<dbReference type="AlphaFoldDB" id="A0A821P6W9"/>
<name>A0A821P6W9_9NEOP</name>
<comment type="caution">
    <text evidence="1">The sequence shown here is derived from an EMBL/GenBank/DDBJ whole genome shotgun (WGS) entry which is preliminary data.</text>
</comment>
<accession>A0A821P6W9</accession>
<evidence type="ECO:0000313" key="2">
    <source>
        <dbReference type="Proteomes" id="UP000663880"/>
    </source>
</evidence>
<sequence>MGRVYVSWDRWDGHKLDMERARQEKISTNYRVVLNPQLPVPNRNIPIPVINIIQANKQGANAPIIRSTPSALSPLSLSIGQYSLPCSPNYSPVGSPMKVQSTPQSLSPASSYTFSPGRLVSPTGALQGYDPYLSNKMQVSPGFSMQNEMLLDPNVSLASNDFWPDTDVIQNTSDLLTAFDDVKLV</sequence>
<keyword evidence="2" id="KW-1185">Reference proteome</keyword>
<protein>
    <submittedName>
        <fullName evidence="1">Uncharacterized protein</fullName>
    </submittedName>
</protein>
<dbReference type="Proteomes" id="UP000663880">
    <property type="component" value="Unassembled WGS sequence"/>
</dbReference>
<gene>
    <name evidence="1" type="ORF">PMACD_LOCUS3342</name>
</gene>
<dbReference type="OrthoDB" id="6021714at2759"/>